<dbReference type="Proteomes" id="UP000245429">
    <property type="component" value="Chromosome"/>
</dbReference>
<feature type="signal peptide" evidence="1">
    <location>
        <begin position="1"/>
        <end position="21"/>
    </location>
</feature>
<keyword evidence="1" id="KW-0732">Signal</keyword>
<evidence type="ECO:0000313" key="3">
    <source>
        <dbReference type="Proteomes" id="UP000245429"/>
    </source>
</evidence>
<keyword evidence="3" id="KW-1185">Reference proteome</keyword>
<evidence type="ECO:0000256" key="1">
    <source>
        <dbReference type="SAM" id="SignalP"/>
    </source>
</evidence>
<protein>
    <recommendedName>
        <fullName evidence="4">DUF4625 domain-containing protein</fullName>
    </recommendedName>
</protein>
<dbReference type="EMBL" id="CP029463">
    <property type="protein sequence ID" value="AWM13430.1"/>
    <property type="molecule type" value="Genomic_DNA"/>
</dbReference>
<proteinExistence type="predicted"/>
<dbReference type="PROSITE" id="PS51257">
    <property type="entry name" value="PROKAR_LIPOPROTEIN"/>
    <property type="match status" value="1"/>
</dbReference>
<reference evidence="2 3" key="1">
    <citation type="submission" date="2018-05" db="EMBL/GenBank/DDBJ databases">
        <title>Flavobacterium sp. MEBiC07310.</title>
        <authorList>
            <person name="Baek K."/>
        </authorList>
    </citation>
    <scope>NUCLEOTIDE SEQUENCE [LARGE SCALE GENOMIC DNA]</scope>
    <source>
        <strain evidence="2 3">MEBiC07310</strain>
    </source>
</reference>
<dbReference type="KEGG" id="fse:DI487_05850"/>
<dbReference type="InterPro" id="IPR013783">
    <property type="entry name" value="Ig-like_fold"/>
</dbReference>
<sequence>MKKHITKFALFITLISFSFLASCSNDDDPNSTDNTIAVEFTEIGLENSGHATAGDDLHIEATIVAPAKIALVTVEIHSETDSSIEEISETFTDYSGMINAEFHKHIEIPASQPAGDYHLHFTVIDEQGNTKTVEAEVEILANTDNLFQITIDELGNGTVGNSSVSAGNDLHVEGTIVSTNPIATIEIEIHNEEDNSVPGIEETYTNYAGQTNANFHEHISIPSGQPTGEYHFHFTVTDNLGNTSTVEYTLTIE</sequence>
<organism evidence="2 3">
    <name type="scientific">Flavobacterium sediminis</name>
    <dbReference type="NCBI Taxonomy" id="2201181"/>
    <lineage>
        <taxon>Bacteria</taxon>
        <taxon>Pseudomonadati</taxon>
        <taxon>Bacteroidota</taxon>
        <taxon>Flavobacteriia</taxon>
        <taxon>Flavobacteriales</taxon>
        <taxon>Flavobacteriaceae</taxon>
        <taxon>Flavobacterium</taxon>
    </lineage>
</organism>
<dbReference type="Pfam" id="PF15418">
    <property type="entry name" value="DUF4625"/>
    <property type="match status" value="2"/>
</dbReference>
<accession>A0A2U8QTC0</accession>
<evidence type="ECO:0008006" key="4">
    <source>
        <dbReference type="Google" id="ProtNLM"/>
    </source>
</evidence>
<feature type="chain" id="PRO_5016041768" description="DUF4625 domain-containing protein" evidence="1">
    <location>
        <begin position="22"/>
        <end position="253"/>
    </location>
</feature>
<dbReference type="RefSeq" id="WP_109568799.1">
    <property type="nucleotide sequence ID" value="NZ_CP029463.1"/>
</dbReference>
<dbReference type="Gene3D" id="2.60.40.10">
    <property type="entry name" value="Immunoglobulins"/>
    <property type="match status" value="1"/>
</dbReference>
<dbReference type="AlphaFoldDB" id="A0A2U8QTC0"/>
<dbReference type="InterPro" id="IPR027829">
    <property type="entry name" value="DUF4625"/>
</dbReference>
<name>A0A2U8QTC0_9FLAO</name>
<gene>
    <name evidence="2" type="ORF">DI487_05850</name>
</gene>
<dbReference type="OrthoDB" id="978436at2"/>
<evidence type="ECO:0000313" key="2">
    <source>
        <dbReference type="EMBL" id="AWM13430.1"/>
    </source>
</evidence>